<dbReference type="GO" id="GO:0051781">
    <property type="term" value="P:positive regulation of cell division"/>
    <property type="evidence" value="ECO:0007669"/>
    <property type="project" value="UniProtKB-KW"/>
</dbReference>
<name>F7DFI2_MONDO</name>
<dbReference type="GO" id="GO:0005615">
    <property type="term" value="C:extracellular space"/>
    <property type="evidence" value="ECO:0000318"/>
    <property type="project" value="GO_Central"/>
</dbReference>
<dbReference type="OMA" id="YSEKCFT"/>
<evidence type="ECO:0000256" key="12">
    <source>
        <dbReference type="ARBA" id="ARBA00077478"/>
    </source>
</evidence>
<comment type="function">
    <text evidence="9">Has mitogenic activity and may be involved in maintaining the integrity of the gastric mucosal epithelium.</text>
</comment>
<evidence type="ECO:0000256" key="3">
    <source>
        <dbReference type="ARBA" id="ARBA00004613"/>
    </source>
</evidence>
<reference evidence="15 16" key="1">
    <citation type="journal article" date="2007" name="Nature">
        <title>Genome of the marsupial Monodelphis domestica reveals innovation in non-coding sequences.</title>
        <authorList>
            <person name="Mikkelsen T.S."/>
            <person name="Wakefield M.J."/>
            <person name="Aken B."/>
            <person name="Amemiya C.T."/>
            <person name="Chang J.L."/>
            <person name="Duke S."/>
            <person name="Garber M."/>
            <person name="Gentles A.J."/>
            <person name="Goodstadt L."/>
            <person name="Heger A."/>
            <person name="Jurka J."/>
            <person name="Kamal M."/>
            <person name="Mauceli E."/>
            <person name="Searle S.M."/>
            <person name="Sharpe T."/>
            <person name="Baker M.L."/>
            <person name="Batzer M.A."/>
            <person name="Benos P.V."/>
            <person name="Belov K."/>
            <person name="Clamp M."/>
            <person name="Cook A."/>
            <person name="Cuff J."/>
            <person name="Das R."/>
            <person name="Davidow L."/>
            <person name="Deakin J.E."/>
            <person name="Fazzari M.J."/>
            <person name="Glass J.L."/>
            <person name="Grabherr M."/>
            <person name="Greally J.M."/>
            <person name="Gu W."/>
            <person name="Hore T.A."/>
            <person name="Huttley G.A."/>
            <person name="Kleber M."/>
            <person name="Jirtle R.L."/>
            <person name="Koina E."/>
            <person name="Lee J.T."/>
            <person name="Mahony S."/>
            <person name="Marra M.A."/>
            <person name="Miller R.D."/>
            <person name="Nicholls R.D."/>
            <person name="Oda M."/>
            <person name="Papenfuss A.T."/>
            <person name="Parra Z.E."/>
            <person name="Pollock D.D."/>
            <person name="Ray D.A."/>
            <person name="Schein J.E."/>
            <person name="Speed T.P."/>
            <person name="Thompson K."/>
            <person name="VandeBerg J.L."/>
            <person name="Wade C.M."/>
            <person name="Walker J.A."/>
            <person name="Waters P.D."/>
            <person name="Webber C."/>
            <person name="Weidman J.R."/>
            <person name="Xie X."/>
            <person name="Zody M.C."/>
            <person name="Baldwin J."/>
            <person name="Abdouelleil A."/>
            <person name="Abdulkadir J."/>
            <person name="Abebe A."/>
            <person name="Abera B."/>
            <person name="Abreu J."/>
            <person name="Acer S.C."/>
            <person name="Aftuck L."/>
            <person name="Alexander A."/>
            <person name="An P."/>
            <person name="Anderson E."/>
            <person name="Anderson S."/>
            <person name="Arachi H."/>
            <person name="Azer M."/>
            <person name="Bachantsang P."/>
            <person name="Barry A."/>
            <person name="Bayul T."/>
            <person name="Berlin A."/>
            <person name="Bessette D."/>
            <person name="Bloom T."/>
            <person name="Bloom T."/>
            <person name="Boguslavskiy L."/>
            <person name="Bonnet C."/>
            <person name="Boukhgalter B."/>
            <person name="Bourzgui I."/>
            <person name="Brown A."/>
            <person name="Cahill P."/>
            <person name="Channer S."/>
            <person name="Cheshatsang Y."/>
            <person name="Chuda L."/>
            <person name="Citroen M."/>
            <person name="Collymore A."/>
            <person name="Cooke P."/>
            <person name="Costello M."/>
            <person name="D'Aco K."/>
            <person name="Daza R."/>
            <person name="De Haan G."/>
            <person name="DeGray S."/>
            <person name="DeMaso C."/>
            <person name="Dhargay N."/>
            <person name="Dooley K."/>
            <person name="Dooley E."/>
            <person name="Doricent M."/>
            <person name="Dorje P."/>
            <person name="Dorjee K."/>
            <person name="Dupes A."/>
            <person name="Elong R."/>
            <person name="Falk J."/>
            <person name="Farina A."/>
            <person name="Faro S."/>
            <person name="Ferguson D."/>
            <person name="Fisher S."/>
            <person name="Foley C.D."/>
            <person name="Franke A."/>
            <person name="Friedrich D."/>
            <person name="Gadbois L."/>
            <person name="Gearin G."/>
            <person name="Gearin C.R."/>
            <person name="Giannoukos G."/>
            <person name="Goode T."/>
            <person name="Graham J."/>
            <person name="Grandbois E."/>
            <person name="Grewal S."/>
            <person name="Gyaltsen K."/>
            <person name="Hafez N."/>
            <person name="Hagos B."/>
            <person name="Hall J."/>
            <person name="Henson C."/>
            <person name="Hollinger A."/>
            <person name="Honan T."/>
            <person name="Huard M.D."/>
            <person name="Hughes L."/>
            <person name="Hurhula B."/>
            <person name="Husby M.E."/>
            <person name="Kamat A."/>
            <person name="Kanga B."/>
            <person name="Kashin S."/>
            <person name="Khazanovich D."/>
            <person name="Kisner P."/>
            <person name="Lance K."/>
            <person name="Lara M."/>
            <person name="Lee W."/>
            <person name="Lennon N."/>
            <person name="Letendre F."/>
            <person name="LeVine R."/>
            <person name="Lipovsky A."/>
            <person name="Liu X."/>
            <person name="Liu J."/>
            <person name="Liu S."/>
            <person name="Lokyitsang T."/>
            <person name="Lokyitsang Y."/>
            <person name="Lubonja R."/>
            <person name="Lui A."/>
            <person name="MacDonald P."/>
            <person name="Magnisalis V."/>
            <person name="Maru K."/>
            <person name="Matthews C."/>
            <person name="McCusker W."/>
            <person name="McDonough S."/>
            <person name="Mehta T."/>
            <person name="Meldrim J."/>
            <person name="Meneus L."/>
            <person name="Mihai O."/>
            <person name="Mihalev A."/>
            <person name="Mihova T."/>
            <person name="Mittelman R."/>
            <person name="Mlenga V."/>
            <person name="Montmayeur A."/>
            <person name="Mulrain L."/>
            <person name="Navidi A."/>
            <person name="Naylor J."/>
            <person name="Negash T."/>
            <person name="Nguyen T."/>
            <person name="Nguyen N."/>
            <person name="Nicol R."/>
            <person name="Norbu C."/>
            <person name="Norbu N."/>
            <person name="Novod N."/>
            <person name="O'Neill B."/>
            <person name="Osman S."/>
            <person name="Markiewicz E."/>
            <person name="Oyono O.L."/>
            <person name="Patti C."/>
            <person name="Phunkhang P."/>
            <person name="Pierre F."/>
            <person name="Priest M."/>
            <person name="Raghuraman S."/>
            <person name="Rege F."/>
            <person name="Reyes R."/>
            <person name="Rise C."/>
            <person name="Rogov P."/>
            <person name="Ross K."/>
            <person name="Ryan E."/>
            <person name="Settipalli S."/>
            <person name="Shea T."/>
            <person name="Sherpa N."/>
            <person name="Shi L."/>
            <person name="Shih D."/>
            <person name="Sparrow T."/>
            <person name="Spaulding J."/>
            <person name="Stalker J."/>
            <person name="Stange-Thomann N."/>
            <person name="Stavropoulos S."/>
            <person name="Stone C."/>
            <person name="Strader C."/>
            <person name="Tesfaye S."/>
            <person name="Thomson T."/>
            <person name="Thoulutsang Y."/>
            <person name="Thoulutsang D."/>
            <person name="Topham K."/>
            <person name="Topping I."/>
            <person name="Tsamla T."/>
            <person name="Vassiliev H."/>
            <person name="Vo A."/>
            <person name="Wangchuk T."/>
            <person name="Wangdi T."/>
            <person name="Weiand M."/>
            <person name="Wilkinson J."/>
            <person name="Wilson A."/>
            <person name="Yadav S."/>
            <person name="Young G."/>
            <person name="Yu Q."/>
            <person name="Zembek L."/>
            <person name="Zhong D."/>
            <person name="Zimmer A."/>
            <person name="Zwirko Z."/>
            <person name="Jaffe D.B."/>
            <person name="Alvarez P."/>
            <person name="Brockman W."/>
            <person name="Butler J."/>
            <person name="Chin C."/>
            <person name="Gnerre S."/>
            <person name="MacCallum I."/>
            <person name="Graves J.A."/>
            <person name="Ponting C.P."/>
            <person name="Breen M."/>
            <person name="Samollow P.B."/>
            <person name="Lander E.S."/>
            <person name="Lindblad-Toh K."/>
        </authorList>
    </citation>
    <scope>NUCLEOTIDE SEQUENCE [LARGE SCALE GENOMIC DNA]</scope>
</reference>
<keyword evidence="13" id="KW-0812">Transmembrane</keyword>
<keyword evidence="4" id="KW-0964">Secreted</keyword>
<evidence type="ECO:0000256" key="9">
    <source>
        <dbReference type="ARBA" id="ARBA00053890"/>
    </source>
</evidence>
<dbReference type="GO" id="GO:0005794">
    <property type="term" value="C:Golgi apparatus"/>
    <property type="evidence" value="ECO:0007669"/>
    <property type="project" value="UniProtKB-SubCell"/>
</dbReference>
<dbReference type="Ensembl" id="ENSMODT00000014980.3">
    <property type="protein sequence ID" value="ENSMODP00000014709.3"/>
    <property type="gene ID" value="ENSMODG00000011745.4"/>
</dbReference>
<evidence type="ECO:0000256" key="1">
    <source>
        <dbReference type="ARBA" id="ARBA00004463"/>
    </source>
</evidence>
<dbReference type="Bgee" id="ENSMODG00000011745">
    <property type="expression patterns" value="Expressed in kidney and 3 other cell types or tissues"/>
</dbReference>
<dbReference type="Pfam" id="PF04089">
    <property type="entry name" value="BRICHOS"/>
    <property type="match status" value="1"/>
</dbReference>
<protein>
    <recommendedName>
        <fullName evidence="11">Gastrokine-1</fullName>
    </recommendedName>
    <alternativeName>
        <fullName evidence="12">18 kDa antrum mucosa protein</fullName>
    </alternativeName>
</protein>
<feature type="domain" description="BRICHOS" evidence="14">
    <location>
        <begin position="67"/>
        <end position="160"/>
    </location>
</feature>
<organism evidence="15 16">
    <name type="scientific">Monodelphis domestica</name>
    <name type="common">Gray short-tailed opossum</name>
    <dbReference type="NCBI Taxonomy" id="13616"/>
    <lineage>
        <taxon>Eukaryota</taxon>
        <taxon>Metazoa</taxon>
        <taxon>Chordata</taxon>
        <taxon>Craniata</taxon>
        <taxon>Vertebrata</taxon>
        <taxon>Euteleostomi</taxon>
        <taxon>Mammalia</taxon>
        <taxon>Metatheria</taxon>
        <taxon>Didelphimorphia</taxon>
        <taxon>Didelphidae</taxon>
        <taxon>Monodelphis</taxon>
    </lineage>
</organism>
<keyword evidence="8" id="KW-0497">Mitogen</keyword>
<evidence type="ECO:0000256" key="2">
    <source>
        <dbReference type="ARBA" id="ARBA00004555"/>
    </source>
</evidence>
<dbReference type="PANTHER" id="PTHR16483">
    <property type="entry name" value="GASTROKINE 1"/>
    <property type="match status" value="1"/>
</dbReference>
<feature type="transmembrane region" description="Helical" evidence="13">
    <location>
        <begin position="7"/>
        <end position="28"/>
    </location>
</feature>
<reference evidence="15" key="3">
    <citation type="submission" date="2025-09" db="UniProtKB">
        <authorList>
            <consortium name="Ensembl"/>
        </authorList>
    </citation>
    <scope>IDENTIFICATION</scope>
</reference>
<dbReference type="InParanoid" id="F7DFI2"/>
<dbReference type="GeneTree" id="ENSGT00930000150969"/>
<dbReference type="eggNOG" id="ENOG502S4AB">
    <property type="taxonomic scope" value="Eukaryota"/>
</dbReference>
<keyword evidence="6" id="KW-0333">Golgi apparatus</keyword>
<evidence type="ECO:0000256" key="5">
    <source>
        <dbReference type="ARBA" id="ARBA00022729"/>
    </source>
</evidence>
<keyword evidence="13" id="KW-1133">Transmembrane helix</keyword>
<evidence type="ECO:0000256" key="8">
    <source>
        <dbReference type="ARBA" id="ARBA00023246"/>
    </source>
</evidence>
<evidence type="ECO:0000256" key="6">
    <source>
        <dbReference type="ARBA" id="ARBA00023034"/>
    </source>
</evidence>
<reference evidence="15" key="2">
    <citation type="submission" date="2025-08" db="UniProtKB">
        <authorList>
            <consortium name="Ensembl"/>
        </authorList>
    </citation>
    <scope>IDENTIFICATION</scope>
</reference>
<evidence type="ECO:0000259" key="14">
    <source>
        <dbReference type="PROSITE" id="PS50869"/>
    </source>
</evidence>
<evidence type="ECO:0000313" key="16">
    <source>
        <dbReference type="Proteomes" id="UP000002280"/>
    </source>
</evidence>
<dbReference type="FunFam" id="3.30.390.150:FF:000003">
    <property type="entry name" value="Gastrokine 1"/>
    <property type="match status" value="1"/>
</dbReference>
<evidence type="ECO:0000313" key="15">
    <source>
        <dbReference type="Ensembl" id="ENSMODP00000014709.3"/>
    </source>
</evidence>
<comment type="subcellular location">
    <subcellularLocation>
        <location evidence="1">Cytoplasmic granule</location>
    </subcellularLocation>
    <subcellularLocation>
        <location evidence="2">Golgi apparatus</location>
    </subcellularLocation>
    <subcellularLocation>
        <location evidence="3">Secreted</location>
    </subcellularLocation>
</comment>
<evidence type="ECO:0000256" key="11">
    <source>
        <dbReference type="ARBA" id="ARBA00070192"/>
    </source>
</evidence>
<sequence length="194" mass="21675">DRDKKRIYILSFSWSFQIVFIGLLGLLLGSTSADTNISVDNDNNSQGGTQRVSINNDHNVANVDNDNGWDGSWNSIWDFNNGFVATRIFAKKTCIVHKINKNVVPSIQDFERLSKNKPNVHTGPSPKSQRYMIDPQNIKDLAQFGTPIETMCKGLPTYKAQEVQGQSFLFFSGPCFSANILLIFDISYCGETIA</sequence>
<dbReference type="AlphaFoldDB" id="F7DFI2"/>
<proteinExistence type="inferred from homology"/>
<dbReference type="FunCoup" id="F7DFI2">
    <property type="interactions" value="17"/>
</dbReference>
<keyword evidence="5" id="KW-0732">Signal</keyword>
<keyword evidence="16" id="KW-1185">Reference proteome</keyword>
<evidence type="ECO:0000256" key="7">
    <source>
        <dbReference type="ARBA" id="ARBA00023157"/>
    </source>
</evidence>
<dbReference type="PROSITE" id="PS50869">
    <property type="entry name" value="BRICHOS"/>
    <property type="match status" value="1"/>
</dbReference>
<keyword evidence="13" id="KW-0472">Membrane</keyword>
<dbReference type="GO" id="GO:0042127">
    <property type="term" value="P:regulation of cell population proliferation"/>
    <property type="evidence" value="ECO:0000318"/>
    <property type="project" value="GO_Central"/>
</dbReference>
<evidence type="ECO:0000256" key="4">
    <source>
        <dbReference type="ARBA" id="ARBA00022525"/>
    </source>
</evidence>
<comment type="similarity">
    <text evidence="10">Belongs to the gastrokine family.</text>
</comment>
<keyword evidence="7" id="KW-1015">Disulfide bond</keyword>
<dbReference type="InterPro" id="IPR007084">
    <property type="entry name" value="BRICHOS_dom"/>
</dbReference>
<evidence type="ECO:0000256" key="10">
    <source>
        <dbReference type="ARBA" id="ARBA00061085"/>
    </source>
</evidence>
<dbReference type="Gene3D" id="3.30.390.150">
    <property type="match status" value="1"/>
</dbReference>
<evidence type="ECO:0000256" key="13">
    <source>
        <dbReference type="SAM" id="Phobius"/>
    </source>
</evidence>
<dbReference type="SMART" id="SM01039">
    <property type="entry name" value="BRICHOS"/>
    <property type="match status" value="1"/>
</dbReference>
<gene>
    <name evidence="15" type="primary">GKN1</name>
</gene>
<dbReference type="Proteomes" id="UP000002280">
    <property type="component" value="Chromosome 1"/>
</dbReference>
<dbReference type="HOGENOM" id="CLU_098684_2_0_1"/>
<dbReference type="InterPro" id="IPR051772">
    <property type="entry name" value="Gastrokine"/>
</dbReference>
<accession>F7DFI2</accession>
<dbReference type="STRING" id="13616.ENSMODP00000014709"/>